<name>A0AAV9XSH3_9CRYT</name>
<dbReference type="EMBL" id="JAWDEY010000037">
    <property type="protein sequence ID" value="KAK6587534.1"/>
    <property type="molecule type" value="Genomic_DNA"/>
</dbReference>
<organism evidence="3 4">
    <name type="scientific">Cryptosporidium xiaoi</name>
    <dbReference type="NCBI Taxonomy" id="659607"/>
    <lineage>
        <taxon>Eukaryota</taxon>
        <taxon>Sar</taxon>
        <taxon>Alveolata</taxon>
        <taxon>Apicomplexa</taxon>
        <taxon>Conoidasida</taxon>
        <taxon>Coccidia</taxon>
        <taxon>Eucoccidiorida</taxon>
        <taxon>Eimeriorina</taxon>
        <taxon>Cryptosporidiidae</taxon>
        <taxon>Cryptosporidium</taxon>
    </lineage>
</organism>
<feature type="signal peptide" evidence="1">
    <location>
        <begin position="1"/>
        <end position="21"/>
    </location>
</feature>
<dbReference type="PROSITE" id="PS50404">
    <property type="entry name" value="GST_NTER"/>
    <property type="match status" value="1"/>
</dbReference>
<evidence type="ECO:0000313" key="4">
    <source>
        <dbReference type="Proteomes" id="UP001311799"/>
    </source>
</evidence>
<dbReference type="AlphaFoldDB" id="A0AAV9XSH3"/>
<protein>
    <recommendedName>
        <fullName evidence="2">GST N-terminal domain-containing protein</fullName>
    </recommendedName>
</protein>
<feature type="chain" id="PRO_5043664930" description="GST N-terminal domain-containing protein" evidence="1">
    <location>
        <begin position="22"/>
        <end position="576"/>
    </location>
</feature>
<comment type="caution">
    <text evidence="3">The sequence shown here is derived from an EMBL/GenBank/DDBJ whole genome shotgun (WGS) entry which is preliminary data.</text>
</comment>
<keyword evidence="1" id="KW-0732">Signal</keyword>
<reference evidence="3 4" key="1">
    <citation type="submission" date="2023-10" db="EMBL/GenBank/DDBJ databases">
        <title>Comparative genomics analysis reveals potential genetic determinants of host preference in Cryptosporidium xiaoi.</title>
        <authorList>
            <person name="Xiao L."/>
            <person name="Li J."/>
        </authorList>
    </citation>
    <scope>NUCLEOTIDE SEQUENCE [LARGE SCALE GENOMIC DNA]</scope>
    <source>
        <strain evidence="3 4">52996</strain>
    </source>
</reference>
<dbReference type="Gene3D" id="1.20.1050.10">
    <property type="match status" value="1"/>
</dbReference>
<evidence type="ECO:0000256" key="1">
    <source>
        <dbReference type="SAM" id="SignalP"/>
    </source>
</evidence>
<sequence>MSKIIFIGILSLLALFNKGYSADINEEATKGLDFCRYPELYPNINLHIGYWTGFRGRGNLLRLVTELSKLSYTIHGFGGFTEEGVYDFSDWHGLYKGIIAKIDPTSRPNLPFLVDCTNTRKTKYMTETLDQMIYLAEKYNPQLIGEGLGFQESIVKSASVTANEFFSGWLAPIMGKEGSVEAILNSEDFISDGDIVSGPMITLFQVEEFVRVKVEQFGGPLCFGVDPTIPDILLYEYANIIDTIFPGIINDYPYLRGLLDAFNDNQIVSGFFNSDRSVVYPPIVAELLPFQYFMAFNPRRSLISELPKFGQYLMFYGHSESTSAASICLANKIFKVASSNVSSEILSDIYGLLQFSQIVDAGARIVGRNALVRFWYRITRKFDTTKKNMKRSCIAIITSGKYHQVSLTRELAEEICASFVSCYTNRGTAWNVTKIIISASERFKFIGGSTYTFNAERYFKKYLTSPLLFAKAIRFYYVSKSMLNCGSISKRFVIEFLNEAQKQNAISTYGITLNHDLAIKVCIGYSGDKGLHSFRDSCSINELCKKALSPFDLNENQGISTEKSASVVSLLGQIAN</sequence>
<feature type="domain" description="GST N-terminal" evidence="2">
    <location>
        <begin position="45"/>
        <end position="143"/>
    </location>
</feature>
<accession>A0AAV9XSH3</accession>
<gene>
    <name evidence="3" type="ORF">RS030_91569</name>
</gene>
<keyword evidence="4" id="KW-1185">Reference proteome</keyword>
<dbReference type="Gene3D" id="3.40.30.10">
    <property type="entry name" value="Glutaredoxin"/>
    <property type="match status" value="1"/>
</dbReference>
<proteinExistence type="predicted"/>
<evidence type="ECO:0000259" key="2">
    <source>
        <dbReference type="PROSITE" id="PS50404"/>
    </source>
</evidence>
<dbReference type="InterPro" id="IPR004045">
    <property type="entry name" value="Glutathione_S-Trfase_N"/>
</dbReference>
<evidence type="ECO:0000313" key="3">
    <source>
        <dbReference type="EMBL" id="KAK6587534.1"/>
    </source>
</evidence>
<dbReference type="Proteomes" id="UP001311799">
    <property type="component" value="Unassembled WGS sequence"/>
</dbReference>